<name>A0A848H5P6_9BURK</name>
<dbReference type="PROSITE" id="PS51318">
    <property type="entry name" value="TAT"/>
    <property type="match status" value="1"/>
</dbReference>
<dbReference type="AlphaFoldDB" id="A0A848H5P6"/>
<dbReference type="Gene3D" id="3.40.190.10">
    <property type="entry name" value="Periplasmic binding protein-like II"/>
    <property type="match status" value="1"/>
</dbReference>
<feature type="chain" id="PRO_5032937169" evidence="2">
    <location>
        <begin position="26"/>
        <end position="321"/>
    </location>
</feature>
<dbReference type="InterPro" id="IPR042100">
    <property type="entry name" value="Bug_dom1"/>
</dbReference>
<keyword evidence="2" id="KW-0732">Signal</keyword>
<dbReference type="Pfam" id="PF03401">
    <property type="entry name" value="TctC"/>
    <property type="match status" value="1"/>
</dbReference>
<accession>A0A848H5P6</accession>
<dbReference type="InterPro" id="IPR005064">
    <property type="entry name" value="BUG"/>
</dbReference>
<sequence length="321" mass="34053">MHTRRGALQGLAAGAAALVAGRAFAEDGVLTVFVGAASSMDFTARLIAEQYRVTLGRPALMVSKLGAGQRLALGEVKRAAPDGRNLVFATSGPFSVYPYIYNKLDYDPVADFTPIAGISFFDVAIATGPMTGVKDLKELIEWQRRQKEPVFGSAPGNGSLSHFVGISTNLATGLHMTHVAYKDSGVGIIDLASGRLPMMITGLQPMVEMHKAGRIKLLAVSGSVRSPLVPEVPTLREAGVDVSSSTYTGVFGPPKMAPELVAKLHDAVAPMLSNPVILEKFAQQGMTPWPATPQQLAALLADERKRFEALVKASGMPREDA</sequence>
<comment type="caution">
    <text evidence="3">The sequence shown here is derived from an EMBL/GenBank/DDBJ whole genome shotgun (WGS) entry which is preliminary data.</text>
</comment>
<evidence type="ECO:0000256" key="2">
    <source>
        <dbReference type="SAM" id="SignalP"/>
    </source>
</evidence>
<dbReference type="CDD" id="cd07012">
    <property type="entry name" value="PBP2_Bug_TTT"/>
    <property type="match status" value="1"/>
</dbReference>
<evidence type="ECO:0000313" key="4">
    <source>
        <dbReference type="Proteomes" id="UP000541185"/>
    </source>
</evidence>
<dbReference type="InterPro" id="IPR006311">
    <property type="entry name" value="TAT_signal"/>
</dbReference>
<dbReference type="EMBL" id="JABBFX010000002">
    <property type="protein sequence ID" value="NML45827.1"/>
    <property type="molecule type" value="Genomic_DNA"/>
</dbReference>
<evidence type="ECO:0000256" key="1">
    <source>
        <dbReference type="ARBA" id="ARBA00006987"/>
    </source>
</evidence>
<comment type="similarity">
    <text evidence="1">Belongs to the UPF0065 (bug) family.</text>
</comment>
<keyword evidence="4" id="KW-1185">Reference proteome</keyword>
<proteinExistence type="inferred from homology"/>
<feature type="signal peptide" evidence="2">
    <location>
        <begin position="1"/>
        <end position="25"/>
    </location>
</feature>
<evidence type="ECO:0000313" key="3">
    <source>
        <dbReference type="EMBL" id="NML45827.1"/>
    </source>
</evidence>
<protein>
    <submittedName>
        <fullName evidence="3">Tripartite tricarboxylate transporter substrate binding protein</fullName>
    </submittedName>
</protein>
<organism evidence="3 4">
    <name type="scientific">Ramlibacter agri</name>
    <dbReference type="NCBI Taxonomy" id="2728837"/>
    <lineage>
        <taxon>Bacteria</taxon>
        <taxon>Pseudomonadati</taxon>
        <taxon>Pseudomonadota</taxon>
        <taxon>Betaproteobacteria</taxon>
        <taxon>Burkholderiales</taxon>
        <taxon>Comamonadaceae</taxon>
        <taxon>Ramlibacter</taxon>
    </lineage>
</organism>
<dbReference type="PANTHER" id="PTHR42928">
    <property type="entry name" value="TRICARBOXYLATE-BINDING PROTEIN"/>
    <property type="match status" value="1"/>
</dbReference>
<dbReference type="Gene3D" id="3.40.190.150">
    <property type="entry name" value="Bordetella uptake gene, domain 1"/>
    <property type="match status" value="1"/>
</dbReference>
<reference evidence="3 4" key="1">
    <citation type="submission" date="2020-04" db="EMBL/GenBank/DDBJ databases">
        <title>Ramlibacter sp. G-1-2-2 isolated from soil.</title>
        <authorList>
            <person name="Dahal R.H."/>
        </authorList>
    </citation>
    <scope>NUCLEOTIDE SEQUENCE [LARGE SCALE GENOMIC DNA]</scope>
    <source>
        <strain evidence="3 4">G-1-2-2</strain>
    </source>
</reference>
<gene>
    <name evidence="3" type="ORF">HHL11_18915</name>
</gene>
<dbReference type="PANTHER" id="PTHR42928:SF5">
    <property type="entry name" value="BLR1237 PROTEIN"/>
    <property type="match status" value="1"/>
</dbReference>
<dbReference type="RefSeq" id="WP_169420143.1">
    <property type="nucleotide sequence ID" value="NZ_JABBFX010000002.1"/>
</dbReference>
<dbReference type="Proteomes" id="UP000541185">
    <property type="component" value="Unassembled WGS sequence"/>
</dbReference>